<dbReference type="STRING" id="943830.A4A58_13655"/>
<proteinExistence type="predicted"/>
<comment type="caution">
    <text evidence="1">The sequence shown here is derived from an EMBL/GenBank/DDBJ whole genome shotgun (WGS) entry which is preliminary data.</text>
</comment>
<reference evidence="1 2" key="1">
    <citation type="submission" date="2016-03" db="EMBL/GenBank/DDBJ databases">
        <title>Microsymbionts genomes from the relict species Vavilovia formosa (Stev.) Fed.</title>
        <authorList>
            <person name="Kopat V."/>
            <person name="Chirak E."/>
            <person name="Kimeklis A."/>
            <person name="Andronov E."/>
        </authorList>
    </citation>
    <scope>NUCLEOTIDE SEQUENCE [LARGE SCALE GENOMIC DNA]</scope>
    <source>
        <strain evidence="1 2">Vaf07</strain>
    </source>
</reference>
<dbReference type="EMBL" id="LVYV01000045">
    <property type="protein sequence ID" value="KZD21414.1"/>
    <property type="molecule type" value="Genomic_DNA"/>
</dbReference>
<protein>
    <submittedName>
        <fullName evidence="1">Uncharacterized protein</fullName>
    </submittedName>
</protein>
<evidence type="ECO:0000313" key="1">
    <source>
        <dbReference type="EMBL" id="KZD21414.1"/>
    </source>
</evidence>
<name>A0A161QMU3_9BRAD</name>
<sequence>MMPIRYRRAQLARQLQAFHAAHPEFIRERLRAFDEHNGRDKMIPVTHRKMKPSPYTRRFAALPRDKAPISSG</sequence>
<dbReference type="Proteomes" id="UP000076574">
    <property type="component" value="Unassembled WGS sequence"/>
</dbReference>
<dbReference type="AlphaFoldDB" id="A0A161QMU3"/>
<organism evidence="1 2">
    <name type="scientific">Tardiphaga robiniae</name>
    <dbReference type="NCBI Taxonomy" id="943830"/>
    <lineage>
        <taxon>Bacteria</taxon>
        <taxon>Pseudomonadati</taxon>
        <taxon>Pseudomonadota</taxon>
        <taxon>Alphaproteobacteria</taxon>
        <taxon>Hyphomicrobiales</taxon>
        <taxon>Nitrobacteraceae</taxon>
        <taxon>Tardiphaga</taxon>
    </lineage>
</organism>
<accession>A0A161QMU3</accession>
<evidence type="ECO:0000313" key="2">
    <source>
        <dbReference type="Proteomes" id="UP000076574"/>
    </source>
</evidence>
<keyword evidence="2" id="KW-1185">Reference proteome</keyword>
<gene>
    <name evidence="1" type="ORF">A4A58_13655</name>
</gene>